<evidence type="ECO:0000313" key="3">
    <source>
        <dbReference type="EMBL" id="WDF67565.1"/>
    </source>
</evidence>
<feature type="chain" id="PRO_5046605183" evidence="1">
    <location>
        <begin position="19"/>
        <end position="493"/>
    </location>
</feature>
<dbReference type="SUPFAM" id="SSF52833">
    <property type="entry name" value="Thioredoxin-like"/>
    <property type="match status" value="1"/>
</dbReference>
<evidence type="ECO:0000313" key="4">
    <source>
        <dbReference type="Proteomes" id="UP001221558"/>
    </source>
</evidence>
<feature type="domain" description="Thioredoxin" evidence="2">
    <location>
        <begin position="331"/>
        <end position="485"/>
    </location>
</feature>
<dbReference type="InterPro" id="IPR036249">
    <property type="entry name" value="Thioredoxin-like_sf"/>
</dbReference>
<dbReference type="PANTHER" id="PTHR42852">
    <property type="entry name" value="THIOL:DISULFIDE INTERCHANGE PROTEIN DSBE"/>
    <property type="match status" value="1"/>
</dbReference>
<keyword evidence="4" id="KW-1185">Reference proteome</keyword>
<protein>
    <submittedName>
        <fullName evidence="3">TlpA disulfide reductase family protein</fullName>
    </submittedName>
</protein>
<dbReference type="Proteomes" id="UP001221558">
    <property type="component" value="Chromosome"/>
</dbReference>
<dbReference type="PANTHER" id="PTHR42852:SF17">
    <property type="entry name" value="THIOREDOXIN-LIKE PROTEIN HI_1115"/>
    <property type="match status" value="1"/>
</dbReference>
<dbReference type="InterPro" id="IPR050553">
    <property type="entry name" value="Thioredoxin_ResA/DsbE_sf"/>
</dbReference>
<evidence type="ECO:0000256" key="1">
    <source>
        <dbReference type="SAM" id="SignalP"/>
    </source>
</evidence>
<dbReference type="EMBL" id="CP117880">
    <property type="protein sequence ID" value="WDF67565.1"/>
    <property type="molecule type" value="Genomic_DNA"/>
</dbReference>
<accession>A0ABY7WDK7</accession>
<dbReference type="RefSeq" id="WP_274266293.1">
    <property type="nucleotide sequence ID" value="NZ_CP117880.1"/>
</dbReference>
<dbReference type="Gene3D" id="3.40.30.10">
    <property type="entry name" value="Glutaredoxin"/>
    <property type="match status" value="1"/>
</dbReference>
<gene>
    <name evidence="3" type="ORF">PQ465_14795</name>
</gene>
<dbReference type="Gene3D" id="1.25.40.10">
    <property type="entry name" value="Tetratricopeptide repeat domain"/>
    <property type="match status" value="1"/>
</dbReference>
<organism evidence="3 4">
    <name type="scientific">Sphingobacterium oryzagri</name>
    <dbReference type="NCBI Taxonomy" id="3025669"/>
    <lineage>
        <taxon>Bacteria</taxon>
        <taxon>Pseudomonadati</taxon>
        <taxon>Bacteroidota</taxon>
        <taxon>Sphingobacteriia</taxon>
        <taxon>Sphingobacteriales</taxon>
        <taxon>Sphingobacteriaceae</taxon>
        <taxon>Sphingobacterium</taxon>
    </lineage>
</organism>
<dbReference type="Pfam" id="PF00578">
    <property type="entry name" value="AhpC-TSA"/>
    <property type="match status" value="1"/>
</dbReference>
<evidence type="ECO:0000259" key="2">
    <source>
        <dbReference type="PROSITE" id="PS51352"/>
    </source>
</evidence>
<reference evidence="3 4" key="1">
    <citation type="submission" date="2023-02" db="EMBL/GenBank/DDBJ databases">
        <title>Genome sequence of Sphingobacterium sp. KACC 22765.</title>
        <authorList>
            <person name="Kim S."/>
            <person name="Heo J."/>
            <person name="Kwon S.-W."/>
        </authorList>
    </citation>
    <scope>NUCLEOTIDE SEQUENCE [LARGE SCALE GENOMIC DNA]</scope>
    <source>
        <strain evidence="3 4">KACC 22765</strain>
    </source>
</reference>
<sequence length="493" mass="55488">MKKNLLALLTLTVSLSYAQQKQPDLFQRYRPILEKGTLAQKDSLANVLFSNAKNFKTEEEYRSTINILRALANEDKMEALSSIAKKKYPKGSLTRDAYITDVFYNAEGSAAKEKAYREVTKKWPVKNFPEQELTYDYLLANLAGTLAKEGKSTEAVTYLGQMQERFWRGNGYLPVGQTLLAAGDTTAAAPLLKTAMDDAYYYISLPEAEKDNKARFASMGYASSMSSYVGILVNRGSYAEALDLIEKAMTVAPAQADGLATVYYKSLMGTGRKLEAYNVLTKLYAKGQFNVEDDLKQLYAELNGSMRGYERFNATLKQELVESIQKHIKEMETYKVAPSFELLNLKGEKVSLASLKGKVVVLDFWATWCQPCIRSFPGMQAAQAEYKDDADVQFLFINTWERDKEYKKNVVSFIEKHNYPFEVLYDDQKDPQTGQVMAGKFGVQGIPAKFIIDAEGNIRYFLTGSTPNVDYIKLEMKELIEAAKKPYKAPSAS</sequence>
<feature type="signal peptide" evidence="1">
    <location>
        <begin position="1"/>
        <end position="18"/>
    </location>
</feature>
<name>A0ABY7WDK7_9SPHI</name>
<keyword evidence="1" id="KW-0732">Signal</keyword>
<dbReference type="InterPro" id="IPR000866">
    <property type="entry name" value="AhpC/TSA"/>
</dbReference>
<dbReference type="InterPro" id="IPR013766">
    <property type="entry name" value="Thioredoxin_domain"/>
</dbReference>
<dbReference type="CDD" id="cd02966">
    <property type="entry name" value="TlpA_like_family"/>
    <property type="match status" value="1"/>
</dbReference>
<dbReference type="PROSITE" id="PS51352">
    <property type="entry name" value="THIOREDOXIN_2"/>
    <property type="match status" value="1"/>
</dbReference>
<proteinExistence type="predicted"/>
<dbReference type="InterPro" id="IPR011990">
    <property type="entry name" value="TPR-like_helical_dom_sf"/>
</dbReference>